<accession>A6GG50</accession>
<evidence type="ECO:0000256" key="1">
    <source>
        <dbReference type="SAM" id="Phobius"/>
    </source>
</evidence>
<reference evidence="2 3" key="1">
    <citation type="submission" date="2007-06" db="EMBL/GenBank/DDBJ databases">
        <authorList>
            <person name="Shimkets L."/>
            <person name="Ferriera S."/>
            <person name="Johnson J."/>
            <person name="Kravitz S."/>
            <person name="Beeson K."/>
            <person name="Sutton G."/>
            <person name="Rogers Y.-H."/>
            <person name="Friedman R."/>
            <person name="Frazier M."/>
            <person name="Venter J.C."/>
        </authorList>
    </citation>
    <scope>NUCLEOTIDE SEQUENCE [LARGE SCALE GENOMIC DNA]</scope>
    <source>
        <strain evidence="2 3">SIR-1</strain>
    </source>
</reference>
<sequence>MADEQLETPGSGDYTGLPRRFVQVVIQERVFLALLAAAFLVAGVVYPYPQIAMWAGFVFAGYAVIANDSIQTIGTFIASNKHRPWWVLWLFIGGVMLVTMAFGWLTHEGDVTYGRLASKNFSEAPTEFAFLQVAGPLLLLVLTRMRIPVSTTFLILSSFAASPKGIASVLSKSVTGYVIAFAVAIGLWLSIGKLTEKKFVGEAAKGWYVAQWFATTFLWSMWLVQDAANVAVFLPRSLEFYEFAVFAGVLFLGLAVLFRLGGDKIQEIVEEKAAVTDVRHATIIDFVYALILWVFKIQSDIPMSTTWVFLGLLAGRELAINLTRDPDKRRSVKDVLKLIGKDLLFVTIGLIISIIIAVTVNPNITPESLSW</sequence>
<dbReference type="EMBL" id="ABCS01000101">
    <property type="protein sequence ID" value="EDM75178.1"/>
    <property type="molecule type" value="Genomic_DNA"/>
</dbReference>
<organism evidence="2 3">
    <name type="scientific">Plesiocystis pacifica SIR-1</name>
    <dbReference type="NCBI Taxonomy" id="391625"/>
    <lineage>
        <taxon>Bacteria</taxon>
        <taxon>Pseudomonadati</taxon>
        <taxon>Myxococcota</taxon>
        <taxon>Polyangia</taxon>
        <taxon>Nannocystales</taxon>
        <taxon>Nannocystaceae</taxon>
        <taxon>Plesiocystis</taxon>
    </lineage>
</organism>
<keyword evidence="3" id="KW-1185">Reference proteome</keyword>
<dbReference type="RefSeq" id="WP_006975690.1">
    <property type="nucleotide sequence ID" value="NZ_ABCS01000101.1"/>
</dbReference>
<comment type="caution">
    <text evidence="2">The sequence shown here is derived from an EMBL/GenBank/DDBJ whole genome shotgun (WGS) entry which is preliminary data.</text>
</comment>
<dbReference type="STRING" id="391625.PPSIR1_08102"/>
<feature type="transmembrane region" description="Helical" evidence="1">
    <location>
        <begin position="176"/>
        <end position="194"/>
    </location>
</feature>
<gene>
    <name evidence="2" type="ORF">PPSIR1_08102</name>
</gene>
<dbReference type="Proteomes" id="UP000005801">
    <property type="component" value="Unassembled WGS sequence"/>
</dbReference>
<dbReference type="eggNOG" id="COG0683">
    <property type="taxonomic scope" value="Bacteria"/>
</dbReference>
<feature type="transmembrane region" description="Helical" evidence="1">
    <location>
        <begin position="243"/>
        <end position="262"/>
    </location>
</feature>
<feature type="transmembrane region" description="Helical" evidence="1">
    <location>
        <begin position="54"/>
        <end position="78"/>
    </location>
</feature>
<feature type="transmembrane region" description="Helical" evidence="1">
    <location>
        <begin position="85"/>
        <end position="105"/>
    </location>
</feature>
<protein>
    <submittedName>
        <fullName evidence="2">Uncharacterized protein</fullName>
    </submittedName>
</protein>
<proteinExistence type="predicted"/>
<dbReference type="AlphaFoldDB" id="A6GG50"/>
<keyword evidence="1" id="KW-0812">Transmembrane</keyword>
<feature type="transmembrane region" description="Helical" evidence="1">
    <location>
        <begin position="30"/>
        <end position="48"/>
    </location>
</feature>
<evidence type="ECO:0000313" key="2">
    <source>
        <dbReference type="EMBL" id="EDM75178.1"/>
    </source>
</evidence>
<feature type="transmembrane region" description="Helical" evidence="1">
    <location>
        <begin position="343"/>
        <end position="364"/>
    </location>
</feature>
<evidence type="ECO:0000313" key="3">
    <source>
        <dbReference type="Proteomes" id="UP000005801"/>
    </source>
</evidence>
<keyword evidence="1" id="KW-1133">Transmembrane helix</keyword>
<name>A6GG50_9BACT</name>
<feature type="transmembrane region" description="Helical" evidence="1">
    <location>
        <begin position="206"/>
        <end position="223"/>
    </location>
</feature>
<keyword evidence="1" id="KW-0472">Membrane</keyword>